<evidence type="ECO:0000313" key="9">
    <source>
        <dbReference type="Proteomes" id="UP000192257"/>
    </source>
</evidence>
<evidence type="ECO:0000256" key="2">
    <source>
        <dbReference type="ARBA" id="ARBA00001946"/>
    </source>
</evidence>
<comment type="caution">
    <text evidence="8">The sequence shown here is derived from an EMBL/GenBank/DDBJ whole genome shotgun (WGS) entry which is preliminary data.</text>
</comment>
<feature type="compositionally biased region" description="Low complexity" evidence="6">
    <location>
        <begin position="12"/>
        <end position="25"/>
    </location>
</feature>
<name>A0A1X0NVC4_9TRYP</name>
<dbReference type="GeneID" id="39986220"/>
<dbReference type="Gene3D" id="3.60.40.10">
    <property type="entry name" value="PPM-type phosphatase domain"/>
    <property type="match status" value="1"/>
</dbReference>
<accession>A0A1X0NVC4</accession>
<keyword evidence="9" id="KW-1185">Reference proteome</keyword>
<dbReference type="RefSeq" id="XP_028882136.1">
    <property type="nucleotide sequence ID" value="XM_029026440.1"/>
</dbReference>
<dbReference type="InterPro" id="IPR015655">
    <property type="entry name" value="PP2C"/>
</dbReference>
<evidence type="ECO:0000256" key="4">
    <source>
        <dbReference type="ARBA" id="ARBA00013081"/>
    </source>
</evidence>
<keyword evidence="5" id="KW-0464">Manganese</keyword>
<dbReference type="AlphaFoldDB" id="A0A1X0NVC4"/>
<comment type="cofactor">
    <cofactor evidence="1">
        <name>Mn(2+)</name>
        <dbReference type="ChEBI" id="CHEBI:29035"/>
    </cofactor>
</comment>
<dbReference type="SUPFAM" id="SSF81606">
    <property type="entry name" value="PP2C-like"/>
    <property type="match status" value="1"/>
</dbReference>
<dbReference type="Proteomes" id="UP000192257">
    <property type="component" value="Unassembled WGS sequence"/>
</dbReference>
<evidence type="ECO:0000256" key="5">
    <source>
        <dbReference type="ARBA" id="ARBA00023211"/>
    </source>
</evidence>
<dbReference type="Pfam" id="PF00481">
    <property type="entry name" value="PP2C"/>
    <property type="match status" value="1"/>
</dbReference>
<evidence type="ECO:0000256" key="1">
    <source>
        <dbReference type="ARBA" id="ARBA00001936"/>
    </source>
</evidence>
<dbReference type="OrthoDB" id="10264738at2759"/>
<dbReference type="EC" id="3.1.3.16" evidence="4"/>
<evidence type="ECO:0000313" key="8">
    <source>
        <dbReference type="EMBL" id="ORC88070.1"/>
    </source>
</evidence>
<dbReference type="SMART" id="SM00332">
    <property type="entry name" value="PP2Cc"/>
    <property type="match status" value="1"/>
</dbReference>
<sequence>MPSNKKNKSKNAHNNNNNNATNSPNKNHKANPVKNKKQAENEEFEKVLADLNRVTEAAGLERAKQIEREKKMREEREKRHKIVLEKSNEAEEEFEMQLRRKQKTQQFQQLLQQLLSAQRPFLDAPNTEFHSETACENPNFDVAVGEMQGWRLNMEDEHMIDVTFPNGEKNSKEGLFCVFDGHSGKSCATKCRELFPKMARSHLTQKADGTTSVDFDRMYMEIDKLLESQLTDDSGCTAVTVHITPEFITCASVGDSRAVLCRNGEAFPLACDHKPENTEEKARIEAAGGTVSENRVNGQLAMSRAMGDFSYKQQKDLDARHQLVIAVPDVIQTAREAGDSFVVLACDGIFDVLTNEEVVELVAIKKSEGKNNTQICEEICRDCLAPASEDTGRISRAEGTDNMTIMIVDLK</sequence>
<dbReference type="InterPro" id="IPR036457">
    <property type="entry name" value="PPM-type-like_dom_sf"/>
</dbReference>
<dbReference type="CDD" id="cd00143">
    <property type="entry name" value="PP2Cc"/>
    <property type="match status" value="1"/>
</dbReference>
<evidence type="ECO:0000256" key="3">
    <source>
        <dbReference type="ARBA" id="ARBA00006702"/>
    </source>
</evidence>
<dbReference type="PROSITE" id="PS51746">
    <property type="entry name" value="PPM_2"/>
    <property type="match status" value="1"/>
</dbReference>
<evidence type="ECO:0000259" key="7">
    <source>
        <dbReference type="PROSITE" id="PS51746"/>
    </source>
</evidence>
<dbReference type="InterPro" id="IPR001932">
    <property type="entry name" value="PPM-type_phosphatase-like_dom"/>
</dbReference>
<reference evidence="8 9" key="1">
    <citation type="submission" date="2017-03" db="EMBL/GenBank/DDBJ databases">
        <title>An alternative strategy for trypanosome survival in the mammalian bloodstream revealed through genome and transcriptome analysis of the ubiquitous bovine parasite Trypanosoma (Megatrypanum) theileri.</title>
        <authorList>
            <person name="Kelly S."/>
            <person name="Ivens A."/>
            <person name="Mott A."/>
            <person name="O'Neill E."/>
            <person name="Emms D."/>
            <person name="Macleod O."/>
            <person name="Voorheis P."/>
            <person name="Matthews J."/>
            <person name="Matthews K."/>
            <person name="Carrington M."/>
        </authorList>
    </citation>
    <scope>NUCLEOTIDE SEQUENCE [LARGE SCALE GENOMIC DNA]</scope>
    <source>
        <strain evidence="8">Edinburgh</strain>
    </source>
</reference>
<dbReference type="FunFam" id="3.60.40.10:FF:000075">
    <property type="entry name" value="Protein phosphatase 2C, putative"/>
    <property type="match status" value="1"/>
</dbReference>
<organism evidence="8 9">
    <name type="scientific">Trypanosoma theileri</name>
    <dbReference type="NCBI Taxonomy" id="67003"/>
    <lineage>
        <taxon>Eukaryota</taxon>
        <taxon>Discoba</taxon>
        <taxon>Euglenozoa</taxon>
        <taxon>Kinetoplastea</taxon>
        <taxon>Metakinetoplastina</taxon>
        <taxon>Trypanosomatida</taxon>
        <taxon>Trypanosomatidae</taxon>
        <taxon>Trypanosoma</taxon>
    </lineage>
</organism>
<proteinExistence type="inferred from homology"/>
<evidence type="ECO:0000256" key="6">
    <source>
        <dbReference type="SAM" id="MobiDB-lite"/>
    </source>
</evidence>
<dbReference type="EMBL" id="NBCO01000018">
    <property type="protein sequence ID" value="ORC88070.1"/>
    <property type="molecule type" value="Genomic_DNA"/>
</dbReference>
<feature type="compositionally biased region" description="Basic residues" evidence="6">
    <location>
        <begin position="1"/>
        <end position="11"/>
    </location>
</feature>
<feature type="region of interest" description="Disordered" evidence="6">
    <location>
        <begin position="1"/>
        <end position="44"/>
    </location>
</feature>
<dbReference type="VEuPathDB" id="TriTrypDB:TM35_000181270"/>
<feature type="domain" description="PPM-type phosphatase" evidence="7">
    <location>
        <begin position="141"/>
        <end position="410"/>
    </location>
</feature>
<protein>
    <recommendedName>
        <fullName evidence="4">protein-serine/threonine phosphatase</fullName>
        <ecNumber evidence="4">3.1.3.16</ecNumber>
    </recommendedName>
</protein>
<gene>
    <name evidence="8" type="ORF">TM35_000181270</name>
</gene>
<comment type="similarity">
    <text evidence="3">Belongs to the PP2C family.</text>
</comment>
<comment type="cofactor">
    <cofactor evidence="2">
        <name>Mg(2+)</name>
        <dbReference type="ChEBI" id="CHEBI:18420"/>
    </cofactor>
</comment>
<dbReference type="PANTHER" id="PTHR13832">
    <property type="entry name" value="PROTEIN PHOSPHATASE 2C"/>
    <property type="match status" value="1"/>
</dbReference>
<dbReference type="STRING" id="67003.A0A1X0NVC4"/>
<dbReference type="PANTHER" id="PTHR13832:SF565">
    <property type="entry name" value="AT28366P-RELATED"/>
    <property type="match status" value="1"/>
</dbReference>
<feature type="compositionally biased region" description="Basic residues" evidence="6">
    <location>
        <begin position="26"/>
        <end position="36"/>
    </location>
</feature>
<dbReference type="GO" id="GO:0004722">
    <property type="term" value="F:protein serine/threonine phosphatase activity"/>
    <property type="evidence" value="ECO:0007669"/>
    <property type="project" value="UniProtKB-EC"/>
</dbReference>